<evidence type="ECO:0000256" key="3">
    <source>
        <dbReference type="ARBA" id="ARBA00022670"/>
    </source>
</evidence>
<proteinExistence type="inferred from homology"/>
<sequence>MLLSELRAKYQKLAVVAGAVIVFDQITKAVILNNLPLYNSVAVIPGLFSLTHIHNPGGAFGFLASQSSNVRNTIFILIATLAVGLIFYFYRQTPKTHPLLASGFALIFGGALGNLIDRLRFGKVVDFLDFYIGNYHWPAFNVADSAISVGVTIFLFHIIFKNLPE</sequence>
<keyword evidence="7 9" id="KW-1133">Transmembrane helix</keyword>
<dbReference type="GO" id="GO:0006508">
    <property type="term" value="P:proteolysis"/>
    <property type="evidence" value="ECO:0007669"/>
    <property type="project" value="UniProtKB-KW"/>
</dbReference>
<feature type="active site" evidence="9">
    <location>
        <position position="126"/>
    </location>
</feature>
<evidence type="ECO:0000256" key="5">
    <source>
        <dbReference type="ARBA" id="ARBA00022750"/>
    </source>
</evidence>
<evidence type="ECO:0000313" key="13">
    <source>
        <dbReference type="Proteomes" id="UP000603434"/>
    </source>
</evidence>
<dbReference type="Pfam" id="PF01252">
    <property type="entry name" value="Peptidase_A8"/>
    <property type="match status" value="1"/>
</dbReference>
<evidence type="ECO:0000256" key="6">
    <source>
        <dbReference type="ARBA" id="ARBA00022801"/>
    </source>
</evidence>
<dbReference type="EMBL" id="JACNJH010000117">
    <property type="protein sequence ID" value="MBC8361018.1"/>
    <property type="molecule type" value="Genomic_DNA"/>
</dbReference>
<comment type="pathway">
    <text evidence="9">Protein modification; lipoprotein biosynthesis (signal peptide cleavage).</text>
</comment>
<evidence type="ECO:0000256" key="1">
    <source>
        <dbReference type="ARBA" id="ARBA00006139"/>
    </source>
</evidence>
<feature type="transmembrane region" description="Helical" evidence="9">
    <location>
        <begin position="73"/>
        <end position="90"/>
    </location>
</feature>
<dbReference type="GO" id="GO:0004190">
    <property type="term" value="F:aspartic-type endopeptidase activity"/>
    <property type="evidence" value="ECO:0007669"/>
    <property type="project" value="UniProtKB-UniRule"/>
</dbReference>
<dbReference type="GO" id="GO:0005886">
    <property type="term" value="C:plasma membrane"/>
    <property type="evidence" value="ECO:0007669"/>
    <property type="project" value="UniProtKB-SubCell"/>
</dbReference>
<evidence type="ECO:0000256" key="9">
    <source>
        <dbReference type="HAMAP-Rule" id="MF_00161"/>
    </source>
</evidence>
<keyword evidence="5 9" id="KW-0064">Aspartyl protease</keyword>
<protein>
    <recommendedName>
        <fullName evidence="9">Lipoprotein signal peptidase</fullName>
        <ecNumber evidence="9">3.4.23.36</ecNumber>
    </recommendedName>
    <alternativeName>
        <fullName evidence="9">Prolipoprotein signal peptidase</fullName>
    </alternativeName>
    <alternativeName>
        <fullName evidence="9">Signal peptidase II</fullName>
        <shortName evidence="9">SPase II</shortName>
    </alternativeName>
</protein>
<dbReference type="UniPathway" id="UPA00665"/>
<comment type="function">
    <text evidence="9 10">This protein specifically catalyzes the removal of signal peptides from prolipoproteins.</text>
</comment>
<feature type="transmembrane region" description="Helical" evidence="9">
    <location>
        <begin position="97"/>
        <end position="116"/>
    </location>
</feature>
<organism evidence="12 13">
    <name type="scientific">Candidatus Desulfatibia profunda</name>
    <dbReference type="NCBI Taxonomy" id="2841695"/>
    <lineage>
        <taxon>Bacteria</taxon>
        <taxon>Pseudomonadati</taxon>
        <taxon>Thermodesulfobacteriota</taxon>
        <taxon>Desulfobacteria</taxon>
        <taxon>Desulfobacterales</taxon>
        <taxon>Desulfobacterales incertae sedis</taxon>
        <taxon>Candidatus Desulfatibia</taxon>
    </lineage>
</organism>
<dbReference type="PANTHER" id="PTHR33695:SF1">
    <property type="entry name" value="LIPOPROTEIN SIGNAL PEPTIDASE"/>
    <property type="match status" value="1"/>
</dbReference>
<feature type="active site" evidence="9">
    <location>
        <position position="144"/>
    </location>
</feature>
<name>A0A8J6NUN1_9BACT</name>
<keyword evidence="8 9" id="KW-0472">Membrane</keyword>
<evidence type="ECO:0000256" key="4">
    <source>
        <dbReference type="ARBA" id="ARBA00022692"/>
    </source>
</evidence>
<dbReference type="AlphaFoldDB" id="A0A8J6NUN1"/>
<evidence type="ECO:0000256" key="8">
    <source>
        <dbReference type="ARBA" id="ARBA00023136"/>
    </source>
</evidence>
<dbReference type="PROSITE" id="PS00855">
    <property type="entry name" value="SPASE_II"/>
    <property type="match status" value="1"/>
</dbReference>
<keyword evidence="3 9" id="KW-0645">Protease</keyword>
<accession>A0A8J6NUN1</accession>
<dbReference type="PANTHER" id="PTHR33695">
    <property type="entry name" value="LIPOPROTEIN SIGNAL PEPTIDASE"/>
    <property type="match status" value="1"/>
</dbReference>
<comment type="caution">
    <text evidence="12">The sequence shown here is derived from an EMBL/GenBank/DDBJ whole genome shotgun (WGS) entry which is preliminary data.</text>
</comment>
<dbReference type="HAMAP" id="MF_00161">
    <property type="entry name" value="LspA"/>
    <property type="match status" value="1"/>
</dbReference>
<evidence type="ECO:0000256" key="7">
    <source>
        <dbReference type="ARBA" id="ARBA00022989"/>
    </source>
</evidence>
<feature type="transmembrane region" description="Helical" evidence="9">
    <location>
        <begin position="136"/>
        <end position="160"/>
    </location>
</feature>
<dbReference type="EC" id="3.4.23.36" evidence="9"/>
<dbReference type="PRINTS" id="PR00781">
    <property type="entry name" value="LIPOSIGPTASE"/>
</dbReference>
<gene>
    <name evidence="9 12" type="primary">lspA</name>
    <name evidence="12" type="ORF">H8E23_06450</name>
</gene>
<comment type="similarity">
    <text evidence="1 9 11">Belongs to the peptidase A8 family.</text>
</comment>
<comment type="caution">
    <text evidence="9">Lacks conserved residue(s) required for the propagation of feature annotation.</text>
</comment>
<comment type="catalytic activity">
    <reaction evidence="9 10">
        <text>Release of signal peptides from bacterial membrane prolipoproteins. Hydrolyzes -Xaa-Yaa-Zaa-|-(S,diacylglyceryl)Cys-, in which Xaa is hydrophobic (preferably Leu), and Yaa (Ala or Ser) and Zaa (Gly or Ala) have small, neutral side chains.</text>
        <dbReference type="EC" id="3.4.23.36"/>
    </reaction>
</comment>
<comment type="subcellular location">
    <subcellularLocation>
        <location evidence="9">Cell membrane</location>
        <topology evidence="9">Multi-pass membrane protein</topology>
    </subcellularLocation>
</comment>
<evidence type="ECO:0000313" key="12">
    <source>
        <dbReference type="EMBL" id="MBC8361018.1"/>
    </source>
</evidence>
<dbReference type="InterPro" id="IPR001872">
    <property type="entry name" value="Peptidase_A8"/>
</dbReference>
<evidence type="ECO:0000256" key="2">
    <source>
        <dbReference type="ARBA" id="ARBA00022475"/>
    </source>
</evidence>
<reference evidence="12 13" key="1">
    <citation type="submission" date="2020-08" db="EMBL/GenBank/DDBJ databases">
        <title>Bridging the membrane lipid divide: bacteria of the FCB group superphylum have the potential to synthesize archaeal ether lipids.</title>
        <authorList>
            <person name="Villanueva L."/>
            <person name="Von Meijenfeldt F.A.B."/>
            <person name="Westbye A.B."/>
            <person name="Yadav S."/>
            <person name="Hopmans E.C."/>
            <person name="Dutilh B.E."/>
            <person name="Sinninghe Damste J.S."/>
        </authorList>
    </citation>
    <scope>NUCLEOTIDE SEQUENCE [LARGE SCALE GENOMIC DNA]</scope>
    <source>
        <strain evidence="12">NIOZ-UU30</strain>
    </source>
</reference>
<evidence type="ECO:0000256" key="11">
    <source>
        <dbReference type="RuleBase" id="RU004181"/>
    </source>
</evidence>
<dbReference type="Proteomes" id="UP000603434">
    <property type="component" value="Unassembled WGS sequence"/>
</dbReference>
<keyword evidence="2 9" id="KW-1003">Cell membrane</keyword>
<dbReference type="NCBIfam" id="TIGR00077">
    <property type="entry name" value="lspA"/>
    <property type="match status" value="1"/>
</dbReference>
<keyword evidence="4 9" id="KW-0812">Transmembrane</keyword>
<keyword evidence="6 9" id="KW-0378">Hydrolase</keyword>
<evidence type="ECO:0000256" key="10">
    <source>
        <dbReference type="RuleBase" id="RU000594"/>
    </source>
</evidence>